<dbReference type="Proteomes" id="UP001254759">
    <property type="component" value="Unassembled WGS sequence"/>
</dbReference>
<sequence length="203" mass="22419">MRTRTKSTSLIALLLTLTTWQAQAATTTPTKATTTTADESTVAFEKAGIVGLQHQRLAELAGTWKVTQSLWIAGDPTPKIDTGRATYAMVLGGRHLRQDLRIDSPDKAFEALGYIGYDNMIGRYYSSWMDINFTGLIVAYGDYDSASHTYTFIGTLPGPAASKTVPLRAVLKVLDANHFTYDFYERHGGNEALAVRLEYTRQD</sequence>
<proteinExistence type="predicted"/>
<keyword evidence="3" id="KW-1185">Reference proteome</keyword>
<gene>
    <name evidence="2" type="ORF">J2W94_001449</name>
</gene>
<evidence type="ECO:0000313" key="2">
    <source>
        <dbReference type="EMBL" id="MDR6841164.1"/>
    </source>
</evidence>
<name>A0ABU1RQW6_9GAMM</name>
<dbReference type="EMBL" id="JAVDTT010000002">
    <property type="protein sequence ID" value="MDR6841164.1"/>
    <property type="molecule type" value="Genomic_DNA"/>
</dbReference>
<evidence type="ECO:0008006" key="4">
    <source>
        <dbReference type="Google" id="ProtNLM"/>
    </source>
</evidence>
<feature type="signal peptide" evidence="1">
    <location>
        <begin position="1"/>
        <end position="24"/>
    </location>
</feature>
<dbReference type="Pfam" id="PF07617">
    <property type="entry name" value="DUF1579"/>
    <property type="match status" value="1"/>
</dbReference>
<feature type="chain" id="PRO_5045646023" description="DUF1579 domain-containing protein" evidence="1">
    <location>
        <begin position="25"/>
        <end position="203"/>
    </location>
</feature>
<comment type="caution">
    <text evidence="2">The sequence shown here is derived from an EMBL/GenBank/DDBJ whole genome shotgun (WGS) entry which is preliminary data.</text>
</comment>
<organism evidence="2 3">
    <name type="scientific">Pseudoxanthomonas sacheonensis</name>
    <dbReference type="NCBI Taxonomy" id="443615"/>
    <lineage>
        <taxon>Bacteria</taxon>
        <taxon>Pseudomonadati</taxon>
        <taxon>Pseudomonadota</taxon>
        <taxon>Gammaproteobacteria</taxon>
        <taxon>Lysobacterales</taxon>
        <taxon>Lysobacteraceae</taxon>
        <taxon>Pseudoxanthomonas</taxon>
    </lineage>
</organism>
<accession>A0ABU1RQW6</accession>
<keyword evidence="1" id="KW-0732">Signal</keyword>
<evidence type="ECO:0000313" key="3">
    <source>
        <dbReference type="Proteomes" id="UP001254759"/>
    </source>
</evidence>
<reference evidence="2 3" key="1">
    <citation type="submission" date="2023-07" db="EMBL/GenBank/DDBJ databases">
        <title>Sorghum-associated microbial communities from plants grown in Nebraska, USA.</title>
        <authorList>
            <person name="Schachtman D."/>
        </authorList>
    </citation>
    <scope>NUCLEOTIDE SEQUENCE [LARGE SCALE GENOMIC DNA]</scope>
    <source>
        <strain evidence="2 3">BE107</strain>
    </source>
</reference>
<dbReference type="RefSeq" id="WP_310091677.1">
    <property type="nucleotide sequence ID" value="NZ_JAVDTT010000002.1"/>
</dbReference>
<evidence type="ECO:0000256" key="1">
    <source>
        <dbReference type="SAM" id="SignalP"/>
    </source>
</evidence>
<protein>
    <recommendedName>
        <fullName evidence="4">DUF1579 domain-containing protein</fullName>
    </recommendedName>
</protein>
<dbReference type="InterPro" id="IPR011473">
    <property type="entry name" value="DUF1579"/>
</dbReference>